<organism evidence="4 5">
    <name type="scientific">Clavelina lepadiformis</name>
    <name type="common">Light-bulb sea squirt</name>
    <name type="synonym">Ascidia lepadiformis</name>
    <dbReference type="NCBI Taxonomy" id="159417"/>
    <lineage>
        <taxon>Eukaryota</taxon>
        <taxon>Metazoa</taxon>
        <taxon>Chordata</taxon>
        <taxon>Tunicata</taxon>
        <taxon>Ascidiacea</taxon>
        <taxon>Aplousobranchia</taxon>
        <taxon>Clavelinidae</taxon>
        <taxon>Clavelina</taxon>
    </lineage>
</organism>
<keyword evidence="2" id="KW-0812">Transmembrane</keyword>
<dbReference type="EMBL" id="CAWYQH010000108">
    <property type="protein sequence ID" value="CAK8688455.1"/>
    <property type="molecule type" value="Genomic_DNA"/>
</dbReference>
<name>A0ABP0GE69_CLALP</name>
<evidence type="ECO:0000256" key="2">
    <source>
        <dbReference type="SAM" id="Phobius"/>
    </source>
</evidence>
<keyword evidence="2" id="KW-0472">Membrane</keyword>
<feature type="region of interest" description="Disordered" evidence="1">
    <location>
        <begin position="342"/>
        <end position="367"/>
    </location>
</feature>
<keyword evidence="2" id="KW-1133">Transmembrane helix</keyword>
<gene>
    <name evidence="4" type="ORF">CVLEPA_LOCUS20472</name>
</gene>
<feature type="region of interest" description="Disordered" evidence="1">
    <location>
        <begin position="383"/>
        <end position="408"/>
    </location>
</feature>
<comment type="caution">
    <text evidence="4">The sequence shown here is derived from an EMBL/GenBank/DDBJ whole genome shotgun (WGS) entry which is preliminary data.</text>
</comment>
<evidence type="ECO:0000313" key="5">
    <source>
        <dbReference type="Proteomes" id="UP001642483"/>
    </source>
</evidence>
<evidence type="ECO:0000256" key="3">
    <source>
        <dbReference type="SAM" id="SignalP"/>
    </source>
</evidence>
<proteinExistence type="predicted"/>
<feature type="compositionally biased region" description="Low complexity" evidence="1">
    <location>
        <begin position="356"/>
        <end position="367"/>
    </location>
</feature>
<keyword evidence="5" id="KW-1185">Reference proteome</keyword>
<keyword evidence="3" id="KW-0732">Signal</keyword>
<sequence length="528" mass="58700">MWYKMYVVLAVVVCSYSFAVSETLLSGKRTVTTDSSNPKSSLKSKSYLTRMKKRDVKKEQQDDSTWSPWLPTLLCIDGQVNFTNMGCGDDETFFEQTRTCMTQHCEGASQRTIPCNICVPVWSAWSPCCNNKSCPHDVVGEVRFRQKLRYGNISQSCVDNFQFDSSCHFEVETKNCISGRAVPIGPAPGGEEQSDTDVISNTAKIIAFALVGTLMVVLLAFTGKRLGRTVMQRPRGLRRTTQQSLCEGDHDVSAKACFFDIFVLFAVFTVMEKLWIIMKISQYSNLGYQGQQVPQSPPGNSNGIDACRIVVLNPSIRRLPGRGLATTPLSIIKEEDDVVSASEDDIGEVTEHSLSRSHQSKLSSHGSNEAIQFMDEVLTQLEQENDDEEDEDQHETSVAQPNKDNLNFLNNLGWNPDERDCRLQPLETDTDTQKDPGLTASVMSLASASLLRQGTVSVDSSYRTSLSSMTSDEDSYSLNDMSECFSESPASRQYSSLPDVAKLRDFIPDIDEVLKRSDSQLSDKGEVI</sequence>
<accession>A0ABP0GE69</accession>
<feature type="compositionally biased region" description="Polar residues" evidence="1">
    <location>
        <begin position="396"/>
        <end position="408"/>
    </location>
</feature>
<dbReference type="Proteomes" id="UP001642483">
    <property type="component" value="Unassembled WGS sequence"/>
</dbReference>
<feature type="chain" id="PRO_5045470048" evidence="3">
    <location>
        <begin position="22"/>
        <end position="528"/>
    </location>
</feature>
<feature type="signal peptide" evidence="3">
    <location>
        <begin position="1"/>
        <end position="21"/>
    </location>
</feature>
<feature type="compositionally biased region" description="Acidic residues" evidence="1">
    <location>
        <begin position="383"/>
        <end position="393"/>
    </location>
</feature>
<feature type="transmembrane region" description="Helical" evidence="2">
    <location>
        <begin position="205"/>
        <end position="223"/>
    </location>
</feature>
<evidence type="ECO:0000313" key="4">
    <source>
        <dbReference type="EMBL" id="CAK8688455.1"/>
    </source>
</evidence>
<protein>
    <submittedName>
        <fullName evidence="4">Uncharacterized protein</fullName>
    </submittedName>
</protein>
<reference evidence="4 5" key="1">
    <citation type="submission" date="2024-02" db="EMBL/GenBank/DDBJ databases">
        <authorList>
            <person name="Daric V."/>
            <person name="Darras S."/>
        </authorList>
    </citation>
    <scope>NUCLEOTIDE SEQUENCE [LARGE SCALE GENOMIC DNA]</scope>
</reference>
<evidence type="ECO:0000256" key="1">
    <source>
        <dbReference type="SAM" id="MobiDB-lite"/>
    </source>
</evidence>